<accession>A0ABV0MIF0</accession>
<dbReference type="Proteomes" id="UP001476798">
    <property type="component" value="Unassembled WGS sequence"/>
</dbReference>
<evidence type="ECO:0008006" key="3">
    <source>
        <dbReference type="Google" id="ProtNLM"/>
    </source>
</evidence>
<keyword evidence="2" id="KW-1185">Reference proteome</keyword>
<dbReference type="EMBL" id="JAHRIO010001306">
    <property type="protein sequence ID" value="MEQ2158870.1"/>
    <property type="molecule type" value="Genomic_DNA"/>
</dbReference>
<reference evidence="1 2" key="1">
    <citation type="submission" date="2021-06" db="EMBL/GenBank/DDBJ databases">
        <authorList>
            <person name="Palmer J.M."/>
        </authorList>
    </citation>
    <scope>NUCLEOTIDE SEQUENCE [LARGE SCALE GENOMIC DNA]</scope>
    <source>
        <strain evidence="1 2">GA_2019</strain>
        <tissue evidence="1">Muscle</tissue>
    </source>
</reference>
<comment type="caution">
    <text evidence="1">The sequence shown here is derived from an EMBL/GenBank/DDBJ whole genome shotgun (WGS) entry which is preliminary data.</text>
</comment>
<evidence type="ECO:0000313" key="2">
    <source>
        <dbReference type="Proteomes" id="UP001476798"/>
    </source>
</evidence>
<name>A0ABV0MIF0_9TELE</name>
<proteinExistence type="predicted"/>
<evidence type="ECO:0000313" key="1">
    <source>
        <dbReference type="EMBL" id="MEQ2158870.1"/>
    </source>
</evidence>
<feature type="non-terminal residue" evidence="1">
    <location>
        <position position="1"/>
    </location>
</feature>
<gene>
    <name evidence="1" type="ORF">GOODEAATRI_016692</name>
</gene>
<sequence>LLKSSHSTPRFALPLCALLAVQRASPYVLCRCCPCHLLEKAKRGAVARLDKLIALKDSASSMYLIRKYQVGDTDTSSVRLAHNNHVSCLPSQIQQFDEALCVFLTPPCM</sequence>
<organism evidence="1 2">
    <name type="scientific">Goodea atripinnis</name>
    <dbReference type="NCBI Taxonomy" id="208336"/>
    <lineage>
        <taxon>Eukaryota</taxon>
        <taxon>Metazoa</taxon>
        <taxon>Chordata</taxon>
        <taxon>Craniata</taxon>
        <taxon>Vertebrata</taxon>
        <taxon>Euteleostomi</taxon>
        <taxon>Actinopterygii</taxon>
        <taxon>Neopterygii</taxon>
        <taxon>Teleostei</taxon>
        <taxon>Neoteleostei</taxon>
        <taxon>Acanthomorphata</taxon>
        <taxon>Ovalentaria</taxon>
        <taxon>Atherinomorphae</taxon>
        <taxon>Cyprinodontiformes</taxon>
        <taxon>Goodeidae</taxon>
        <taxon>Goodea</taxon>
    </lineage>
</organism>
<protein>
    <recommendedName>
        <fullName evidence="3">Secreted protein</fullName>
    </recommendedName>
</protein>